<accession>A0A699Z057</accession>
<gene>
    <name evidence="1" type="ORF">HaLaN_07932</name>
</gene>
<name>A0A699Z057_HAELA</name>
<reference evidence="1 2" key="1">
    <citation type="submission" date="2020-02" db="EMBL/GenBank/DDBJ databases">
        <title>Draft genome sequence of Haematococcus lacustris strain NIES-144.</title>
        <authorList>
            <person name="Morimoto D."/>
            <person name="Nakagawa S."/>
            <person name="Yoshida T."/>
            <person name="Sawayama S."/>
        </authorList>
    </citation>
    <scope>NUCLEOTIDE SEQUENCE [LARGE SCALE GENOMIC DNA]</scope>
    <source>
        <strain evidence="1 2">NIES-144</strain>
    </source>
</reference>
<organism evidence="1 2">
    <name type="scientific">Haematococcus lacustris</name>
    <name type="common">Green alga</name>
    <name type="synonym">Haematococcus pluvialis</name>
    <dbReference type="NCBI Taxonomy" id="44745"/>
    <lineage>
        <taxon>Eukaryota</taxon>
        <taxon>Viridiplantae</taxon>
        <taxon>Chlorophyta</taxon>
        <taxon>core chlorophytes</taxon>
        <taxon>Chlorophyceae</taxon>
        <taxon>CS clade</taxon>
        <taxon>Chlamydomonadales</taxon>
        <taxon>Haematococcaceae</taxon>
        <taxon>Haematococcus</taxon>
    </lineage>
</organism>
<keyword evidence="2" id="KW-1185">Reference proteome</keyword>
<evidence type="ECO:0000313" key="1">
    <source>
        <dbReference type="EMBL" id="GFH12279.1"/>
    </source>
</evidence>
<dbReference type="Proteomes" id="UP000485058">
    <property type="component" value="Unassembled WGS sequence"/>
</dbReference>
<comment type="caution">
    <text evidence="1">The sequence shown here is derived from an EMBL/GenBank/DDBJ whole genome shotgun (WGS) entry which is preliminary data.</text>
</comment>
<sequence length="121" mass="13498">MQVPQLVSLFATASPYQHQLLFEALATSAEQQADSLRLHEVCGLYAAFGRDAGLLPPRLFSRLGQRAEVLLAEHMILTHEARHRWKTLGSSQNRVELQGMAGLLKQLFLNTLSTSVLTWQA</sequence>
<dbReference type="AlphaFoldDB" id="A0A699Z057"/>
<evidence type="ECO:0000313" key="2">
    <source>
        <dbReference type="Proteomes" id="UP000485058"/>
    </source>
</evidence>
<dbReference type="EMBL" id="BLLF01000486">
    <property type="protein sequence ID" value="GFH12279.1"/>
    <property type="molecule type" value="Genomic_DNA"/>
</dbReference>
<protein>
    <submittedName>
        <fullName evidence="1">Uncharacterized protein</fullName>
    </submittedName>
</protein>
<proteinExistence type="predicted"/>